<evidence type="ECO:0000313" key="4">
    <source>
        <dbReference type="Proteomes" id="UP001596056"/>
    </source>
</evidence>
<gene>
    <name evidence="3" type="ORF">ACFPOC_14970</name>
</gene>
<dbReference type="InterPro" id="IPR005135">
    <property type="entry name" value="Endo/exonuclease/phosphatase"/>
</dbReference>
<evidence type="ECO:0000313" key="3">
    <source>
        <dbReference type="EMBL" id="MFC5567712.1"/>
    </source>
</evidence>
<organism evidence="3 4">
    <name type="scientific">Rubellimicrobium aerolatum</name>
    <dbReference type="NCBI Taxonomy" id="490979"/>
    <lineage>
        <taxon>Bacteria</taxon>
        <taxon>Pseudomonadati</taxon>
        <taxon>Pseudomonadota</taxon>
        <taxon>Alphaproteobacteria</taxon>
        <taxon>Rhodobacterales</taxon>
        <taxon>Roseobacteraceae</taxon>
        <taxon>Rubellimicrobium</taxon>
    </lineage>
</organism>
<dbReference type="Gene3D" id="3.60.10.10">
    <property type="entry name" value="Endonuclease/exonuclease/phosphatase"/>
    <property type="match status" value="1"/>
</dbReference>
<dbReference type="Proteomes" id="UP001596056">
    <property type="component" value="Unassembled WGS sequence"/>
</dbReference>
<feature type="region of interest" description="Disordered" evidence="1">
    <location>
        <begin position="215"/>
        <end position="255"/>
    </location>
</feature>
<dbReference type="GO" id="GO:0004519">
    <property type="term" value="F:endonuclease activity"/>
    <property type="evidence" value="ECO:0007669"/>
    <property type="project" value="UniProtKB-KW"/>
</dbReference>
<evidence type="ECO:0000256" key="1">
    <source>
        <dbReference type="SAM" id="MobiDB-lite"/>
    </source>
</evidence>
<reference evidence="4" key="1">
    <citation type="journal article" date="2019" name="Int. J. Syst. Evol. Microbiol.">
        <title>The Global Catalogue of Microorganisms (GCM) 10K type strain sequencing project: providing services to taxonomists for standard genome sequencing and annotation.</title>
        <authorList>
            <consortium name="The Broad Institute Genomics Platform"/>
            <consortium name="The Broad Institute Genome Sequencing Center for Infectious Disease"/>
            <person name="Wu L."/>
            <person name="Ma J."/>
        </authorList>
    </citation>
    <scope>NUCLEOTIDE SEQUENCE [LARGE SCALE GENOMIC DNA]</scope>
    <source>
        <strain evidence="4">KACC 11588</strain>
    </source>
</reference>
<dbReference type="InterPro" id="IPR036691">
    <property type="entry name" value="Endo/exonu/phosph_ase_sf"/>
</dbReference>
<keyword evidence="3" id="KW-0378">Hydrolase</keyword>
<name>A0ABW0SFG0_9RHOB</name>
<dbReference type="SUPFAM" id="SSF56219">
    <property type="entry name" value="DNase I-like"/>
    <property type="match status" value="1"/>
</dbReference>
<accession>A0ABW0SFG0</accession>
<protein>
    <submittedName>
        <fullName evidence="3">Endonuclease/exonuclease/phosphatase family protein</fullName>
    </submittedName>
</protein>
<sequence length="304" mass="31711">MAVLSAARPDVLLLTDMDWDGDGAALGALAERLAAQGLDYPYRLALPGNAGLDSGLDLDGDGRLGGPGDAQGWGRFAGEGGLALLSRWPLGEARDLSSLLWRDLPGARLPERDGQPFPSEAARAAQRLSATGHWVVPVETPAGPATLLAWSAAPPIGDGPERRNALRNADELALWSRLLDGDLGPVPAGIVILGNANLDPADGAGLRAEMTALLADPRLRDPRPASDGARDAADPGHSGDPRLDTVDWPEEEGGPGNLRVSYVLPAAEWRTLGSGVVWPRPGGPLAAEAEAAGPHRLVWVDIDR</sequence>
<proteinExistence type="predicted"/>
<dbReference type="RefSeq" id="WP_377110279.1">
    <property type="nucleotide sequence ID" value="NZ_JAGGJP010000017.1"/>
</dbReference>
<dbReference type="EMBL" id="JBHSNA010000018">
    <property type="protein sequence ID" value="MFC5567712.1"/>
    <property type="molecule type" value="Genomic_DNA"/>
</dbReference>
<keyword evidence="3" id="KW-0540">Nuclease</keyword>
<feature type="domain" description="Endonuclease/exonuclease/phosphatase" evidence="2">
    <location>
        <begin position="2"/>
        <end position="281"/>
    </location>
</feature>
<comment type="caution">
    <text evidence="3">The sequence shown here is derived from an EMBL/GenBank/DDBJ whole genome shotgun (WGS) entry which is preliminary data.</text>
</comment>
<dbReference type="Pfam" id="PF03372">
    <property type="entry name" value="Exo_endo_phos"/>
    <property type="match status" value="1"/>
</dbReference>
<feature type="compositionally biased region" description="Basic and acidic residues" evidence="1">
    <location>
        <begin position="217"/>
        <end position="245"/>
    </location>
</feature>
<evidence type="ECO:0000259" key="2">
    <source>
        <dbReference type="Pfam" id="PF03372"/>
    </source>
</evidence>
<keyword evidence="4" id="KW-1185">Reference proteome</keyword>
<keyword evidence="3" id="KW-0255">Endonuclease</keyword>